<accession>A0ABV5G0P5</accession>
<gene>
    <name evidence="3" type="ORF">ACFFX0_15380</name>
</gene>
<feature type="signal peptide" evidence="2">
    <location>
        <begin position="1"/>
        <end position="24"/>
    </location>
</feature>
<sequence>MISRSSRRVPLSSAAALFTVSLMASSPVHLVFPAGRCRPVVVLPALGLDQDRSDLIRPDRARGWPRRSRPLRRRPAGPRGPGRVPRW</sequence>
<evidence type="ECO:0000313" key="3">
    <source>
        <dbReference type="EMBL" id="MFB9072502.1"/>
    </source>
</evidence>
<evidence type="ECO:0000313" key="4">
    <source>
        <dbReference type="Proteomes" id="UP001589575"/>
    </source>
</evidence>
<evidence type="ECO:0000256" key="2">
    <source>
        <dbReference type="SAM" id="SignalP"/>
    </source>
</evidence>
<name>A0ABV5G0P5_9MICC</name>
<comment type="caution">
    <text evidence="3">The sequence shown here is derived from an EMBL/GenBank/DDBJ whole genome shotgun (WGS) entry which is preliminary data.</text>
</comment>
<organism evidence="3 4">
    <name type="scientific">Citricoccus parietis</name>
    <dbReference type="NCBI Taxonomy" id="592307"/>
    <lineage>
        <taxon>Bacteria</taxon>
        <taxon>Bacillati</taxon>
        <taxon>Actinomycetota</taxon>
        <taxon>Actinomycetes</taxon>
        <taxon>Micrococcales</taxon>
        <taxon>Micrococcaceae</taxon>
        <taxon>Citricoccus</taxon>
    </lineage>
</organism>
<evidence type="ECO:0000256" key="1">
    <source>
        <dbReference type="SAM" id="MobiDB-lite"/>
    </source>
</evidence>
<keyword evidence="2" id="KW-0732">Signal</keyword>
<dbReference type="EMBL" id="JBHMFI010000001">
    <property type="protein sequence ID" value="MFB9072502.1"/>
    <property type="molecule type" value="Genomic_DNA"/>
</dbReference>
<protein>
    <submittedName>
        <fullName evidence="3">Uncharacterized protein</fullName>
    </submittedName>
</protein>
<feature type="chain" id="PRO_5046751167" evidence="2">
    <location>
        <begin position="25"/>
        <end position="87"/>
    </location>
</feature>
<dbReference type="Proteomes" id="UP001589575">
    <property type="component" value="Unassembled WGS sequence"/>
</dbReference>
<feature type="region of interest" description="Disordered" evidence="1">
    <location>
        <begin position="57"/>
        <end position="87"/>
    </location>
</feature>
<reference evidence="3 4" key="1">
    <citation type="submission" date="2024-09" db="EMBL/GenBank/DDBJ databases">
        <authorList>
            <person name="Sun Q."/>
            <person name="Mori K."/>
        </authorList>
    </citation>
    <scope>NUCLEOTIDE SEQUENCE [LARGE SCALE GENOMIC DNA]</scope>
    <source>
        <strain evidence="3 4">CCM 7609</strain>
    </source>
</reference>
<keyword evidence="4" id="KW-1185">Reference proteome</keyword>
<feature type="compositionally biased region" description="Basic residues" evidence="1">
    <location>
        <begin position="63"/>
        <end position="76"/>
    </location>
</feature>
<proteinExistence type="predicted"/>